<reference evidence="3" key="1">
    <citation type="submission" date="2017-09" db="EMBL/GenBank/DDBJ databases">
        <authorList>
            <person name="Varghese N."/>
            <person name="Submissions S."/>
        </authorList>
    </citation>
    <scope>NUCLEOTIDE SEQUENCE [LARGE SCALE GENOMIC DNA]</scope>
    <source>
        <strain evidence="3">DSM 15103</strain>
    </source>
</reference>
<dbReference type="Pfam" id="PF01695">
    <property type="entry name" value="IstB_IS21"/>
    <property type="match status" value="1"/>
</dbReference>
<evidence type="ECO:0000259" key="1">
    <source>
        <dbReference type="SMART" id="SM00382"/>
    </source>
</evidence>
<dbReference type="InterPro" id="IPR002611">
    <property type="entry name" value="IstB_ATP-bd"/>
</dbReference>
<dbReference type="PANTHER" id="PTHR30050">
    <property type="entry name" value="CHROMOSOMAL REPLICATION INITIATOR PROTEIN DNAA"/>
    <property type="match status" value="1"/>
</dbReference>
<organism evidence="2 3">
    <name type="scientific">Persephonella hydrogeniphila</name>
    <dbReference type="NCBI Taxonomy" id="198703"/>
    <lineage>
        <taxon>Bacteria</taxon>
        <taxon>Pseudomonadati</taxon>
        <taxon>Aquificota</taxon>
        <taxon>Aquificia</taxon>
        <taxon>Aquificales</taxon>
        <taxon>Hydrogenothermaceae</taxon>
        <taxon>Persephonella</taxon>
    </lineage>
</organism>
<gene>
    <name evidence="2" type="ORF">SAMN06265182_1688</name>
</gene>
<protein>
    <submittedName>
        <fullName evidence="2">DNA replication protein DnaC</fullName>
    </submittedName>
</protein>
<dbReference type="SUPFAM" id="SSF52540">
    <property type="entry name" value="P-loop containing nucleoside triphosphate hydrolases"/>
    <property type="match status" value="1"/>
</dbReference>
<accession>A0A285NLY4</accession>
<dbReference type="GO" id="GO:0005524">
    <property type="term" value="F:ATP binding"/>
    <property type="evidence" value="ECO:0007669"/>
    <property type="project" value="InterPro"/>
</dbReference>
<evidence type="ECO:0000313" key="2">
    <source>
        <dbReference type="EMBL" id="SNZ09967.1"/>
    </source>
</evidence>
<sequence>MSLGFYMEENVCSICNGIGWIVKDKGVVKCVCKYSDISETIYRRMNIPKRYRDKDLSNFIPEKKAGHNFILMRIEDYINSDDFKKGKGLFFVGPPGVGKTHLAVGILKEFFRRKGIVGLFYDTRSLLFRLKSSFDGSSSAREILEEVVDAPLLVLDDLGSERLSDWARDILHFIIINRYNDMKPIIITSNIELKTGKKLEGDILENTLEERMGQSIASRLSEICEVLPVKGKDKRGSSLTE</sequence>
<proteinExistence type="predicted"/>
<dbReference type="InterPro" id="IPR003593">
    <property type="entry name" value="AAA+_ATPase"/>
</dbReference>
<evidence type="ECO:0000313" key="3">
    <source>
        <dbReference type="Proteomes" id="UP000219036"/>
    </source>
</evidence>
<dbReference type="Gene3D" id="3.40.50.300">
    <property type="entry name" value="P-loop containing nucleotide triphosphate hydrolases"/>
    <property type="match status" value="1"/>
</dbReference>
<feature type="domain" description="AAA+ ATPase" evidence="1">
    <location>
        <begin position="85"/>
        <end position="222"/>
    </location>
</feature>
<name>A0A285NLY4_9AQUI</name>
<dbReference type="InterPro" id="IPR027417">
    <property type="entry name" value="P-loop_NTPase"/>
</dbReference>
<dbReference type="GO" id="GO:0006260">
    <property type="term" value="P:DNA replication"/>
    <property type="evidence" value="ECO:0007669"/>
    <property type="project" value="TreeGrafter"/>
</dbReference>
<dbReference type="Proteomes" id="UP000219036">
    <property type="component" value="Unassembled WGS sequence"/>
</dbReference>
<dbReference type="AlphaFoldDB" id="A0A285NLY4"/>
<keyword evidence="3" id="KW-1185">Reference proteome</keyword>
<dbReference type="SMART" id="SM00382">
    <property type="entry name" value="AAA"/>
    <property type="match status" value="1"/>
</dbReference>
<dbReference type="CDD" id="cd00009">
    <property type="entry name" value="AAA"/>
    <property type="match status" value="1"/>
</dbReference>
<dbReference type="EMBL" id="OBEI01000008">
    <property type="protein sequence ID" value="SNZ09967.1"/>
    <property type="molecule type" value="Genomic_DNA"/>
</dbReference>
<dbReference type="PANTHER" id="PTHR30050:SF4">
    <property type="entry name" value="ATP-BINDING PROTEIN RV3427C IN INSERTION SEQUENCE-RELATED"/>
    <property type="match status" value="1"/>
</dbReference>